<name>I3VQC7_9BETA</name>
<accession>I3VQC7</accession>
<dbReference type="RefSeq" id="YP_010797159.1">
    <property type="nucleotide sequence ID" value="NC_076129.1"/>
</dbReference>
<dbReference type="Proteomes" id="UP000103899">
    <property type="component" value="Segment"/>
</dbReference>
<sequence>MRTLLAHGLLCYFAVVCCSDIGTEGLPDACYYPSPPRDFQYFIGYYRKIRPEECPMHNVTVLITVFGHRLHVNDKNAWVRGVRKRLE</sequence>
<evidence type="ECO:0000313" key="2">
    <source>
        <dbReference type="Proteomes" id="UP000103899"/>
    </source>
</evidence>
<organism evidence="1 2">
    <name type="scientific">miniopterid betaherpesvirus 1</name>
    <dbReference type="NCBI Taxonomy" id="3070189"/>
    <lineage>
        <taxon>Viruses</taxon>
        <taxon>Duplodnaviria</taxon>
        <taxon>Heunggongvirae</taxon>
        <taxon>Peploviricota</taxon>
        <taxon>Herviviricetes</taxon>
        <taxon>Herpesvirales</taxon>
        <taxon>Orthoherpesviridae</taxon>
        <taxon>Betaherpesvirinae</taxon>
        <taxon>Quwivirus</taxon>
        <taxon>Quwivirus miniopteridbeta1</taxon>
    </lineage>
</organism>
<protein>
    <submittedName>
        <fullName evidence="1">B130</fullName>
    </submittedName>
</protein>
<proteinExistence type="predicted"/>
<evidence type="ECO:0000313" key="1">
    <source>
        <dbReference type="EMBL" id="AFK83971.1"/>
    </source>
</evidence>
<dbReference type="GeneID" id="80534862"/>
<keyword evidence="2" id="KW-1185">Reference proteome</keyword>
<reference evidence="1 2" key="1">
    <citation type="journal article" date="2012" name="J. Virol.">
        <title>A Novel Bat Herpesvirus Encodes Homologues of Major Histocompatibility Complex Classes I and II, C-Type Lectin, and a Unique Family of Immune-Related Genes.</title>
        <authorList>
            <person name="Zhang H."/>
            <person name="Todd S."/>
            <person name="Tachedjian M."/>
            <person name="Barr J.A."/>
            <person name="Luo M."/>
            <person name="Yu M."/>
            <person name="Marsh G.A."/>
            <person name="Crameri G."/>
            <person name="Wang L.F."/>
        </authorList>
    </citation>
    <scope>NUCLEOTIDE SEQUENCE [LARGE SCALE GENOMIC DNA]</scope>
    <source>
        <strain evidence="1">B7D8</strain>
    </source>
</reference>
<dbReference type="EMBL" id="JQ805139">
    <property type="protein sequence ID" value="AFK83971.1"/>
    <property type="molecule type" value="Genomic_DNA"/>
</dbReference>
<dbReference type="KEGG" id="vg:80534862"/>